<dbReference type="Proteomes" id="UP000035740">
    <property type="component" value="Unassembled WGS sequence"/>
</dbReference>
<dbReference type="Pfam" id="PF02671">
    <property type="entry name" value="PAH"/>
    <property type="match status" value="1"/>
</dbReference>
<keyword evidence="2 3" id="KW-0539">Nucleus</keyword>
<protein>
    <submittedName>
        <fullName evidence="5">Uncharacterized protein</fullName>
    </submittedName>
</protein>
<dbReference type="PROSITE" id="PS51477">
    <property type="entry name" value="PAH"/>
    <property type="match status" value="1"/>
</dbReference>
<dbReference type="AlphaFoldDB" id="A0A0J7YQ44"/>
<evidence type="ECO:0000313" key="6">
    <source>
        <dbReference type="Proteomes" id="UP000035740"/>
    </source>
</evidence>
<dbReference type="SUPFAM" id="SSF47762">
    <property type="entry name" value="PAH2 domain"/>
    <property type="match status" value="1"/>
</dbReference>
<dbReference type="GO" id="GO:0006355">
    <property type="term" value="P:regulation of DNA-templated transcription"/>
    <property type="evidence" value="ECO:0007669"/>
    <property type="project" value="InterPro"/>
</dbReference>
<dbReference type="Gene3D" id="1.20.1160.11">
    <property type="entry name" value="Paired amphipathic helix"/>
    <property type="match status" value="1"/>
</dbReference>
<dbReference type="InterPro" id="IPR003822">
    <property type="entry name" value="PAH"/>
</dbReference>
<feature type="compositionally biased region" description="Low complexity" evidence="4">
    <location>
        <begin position="50"/>
        <end position="61"/>
    </location>
</feature>
<evidence type="ECO:0000256" key="2">
    <source>
        <dbReference type="ARBA" id="ARBA00023242"/>
    </source>
</evidence>
<dbReference type="InterPro" id="IPR036600">
    <property type="entry name" value="PAH_sf"/>
</dbReference>
<feature type="non-terminal residue" evidence="5">
    <location>
        <position position="1"/>
    </location>
</feature>
<evidence type="ECO:0000256" key="1">
    <source>
        <dbReference type="ARBA" id="ARBA00004123"/>
    </source>
</evidence>
<dbReference type="GO" id="GO:0005634">
    <property type="term" value="C:nucleus"/>
    <property type="evidence" value="ECO:0007669"/>
    <property type="project" value="UniProtKB-SubCell"/>
</dbReference>
<dbReference type="Gramene" id="KMS65639">
    <property type="protein sequence ID" value="KMS65639"/>
    <property type="gene ID" value="BVRB_034390"/>
</dbReference>
<reference evidence="5 6" key="1">
    <citation type="journal article" date="2014" name="Nature">
        <title>The genome of the recently domesticated crop plant sugar beet (Beta vulgaris).</title>
        <authorList>
            <person name="Dohm J.C."/>
            <person name="Minoche A.E."/>
            <person name="Holtgrawe D."/>
            <person name="Capella-Gutierrez S."/>
            <person name="Zakrzewski F."/>
            <person name="Tafer H."/>
            <person name="Rupp O."/>
            <person name="Sorensen T.R."/>
            <person name="Stracke R."/>
            <person name="Reinhardt R."/>
            <person name="Goesmann A."/>
            <person name="Kraft T."/>
            <person name="Schulz B."/>
            <person name="Stadler P.F."/>
            <person name="Schmidt T."/>
            <person name="Gabaldon T."/>
            <person name="Lehrach H."/>
            <person name="Weisshaar B."/>
            <person name="Himmelbauer H."/>
        </authorList>
    </citation>
    <scope>NUCLEOTIDE SEQUENCE [LARGE SCALE GENOMIC DNA]</scope>
    <source>
        <tissue evidence="5">Taproot</tissue>
    </source>
</reference>
<evidence type="ECO:0000256" key="4">
    <source>
        <dbReference type="SAM" id="MobiDB-lite"/>
    </source>
</evidence>
<evidence type="ECO:0000313" key="5">
    <source>
        <dbReference type="EMBL" id="KMS65639.1"/>
    </source>
</evidence>
<proteinExistence type="predicted"/>
<sequence>QVKGQVQNLFRGHPDLLDDFNYFLPPEAGGSMPSASKQPKKKKQKKEDSAVPTTAATAAPAKRLDQITATTATPLRVGLPLGQTTPPATTPSAVRRISGNVGALIPPGPYATVSYPPDSKKEMQLFEKIKVPRFVLFVFLLMSI</sequence>
<accession>A0A0J7YQ44</accession>
<dbReference type="OrthoDB" id="672377at2759"/>
<comment type="subcellular location">
    <subcellularLocation>
        <location evidence="1 3">Nucleus</location>
    </subcellularLocation>
</comment>
<evidence type="ECO:0000256" key="3">
    <source>
        <dbReference type="PROSITE-ProRule" id="PRU00810"/>
    </source>
</evidence>
<gene>
    <name evidence="5" type="ORF">BVRB_034390</name>
</gene>
<keyword evidence="6" id="KW-1185">Reference proteome</keyword>
<organism evidence="5 6">
    <name type="scientific">Beta vulgaris subsp. vulgaris</name>
    <name type="common">Beet</name>
    <dbReference type="NCBI Taxonomy" id="3555"/>
    <lineage>
        <taxon>Eukaryota</taxon>
        <taxon>Viridiplantae</taxon>
        <taxon>Streptophyta</taxon>
        <taxon>Embryophyta</taxon>
        <taxon>Tracheophyta</taxon>
        <taxon>Spermatophyta</taxon>
        <taxon>Magnoliopsida</taxon>
        <taxon>eudicotyledons</taxon>
        <taxon>Gunneridae</taxon>
        <taxon>Pentapetalae</taxon>
        <taxon>Caryophyllales</taxon>
        <taxon>Chenopodiaceae</taxon>
        <taxon>Betoideae</taxon>
        <taxon>Beta</taxon>
    </lineage>
</organism>
<dbReference type="EMBL" id="KQ106416">
    <property type="protein sequence ID" value="KMS65639.1"/>
    <property type="molecule type" value="Genomic_DNA"/>
</dbReference>
<feature type="region of interest" description="Disordered" evidence="4">
    <location>
        <begin position="1"/>
        <end position="65"/>
    </location>
</feature>
<name>A0A0J7YQ44_BETVV</name>